<reference evidence="1 2" key="1">
    <citation type="submission" date="2016-03" db="EMBL/GenBank/DDBJ databases">
        <authorList>
            <person name="Ploux O."/>
        </authorList>
    </citation>
    <scope>NUCLEOTIDE SEQUENCE [LARGE SCALE GENOMIC DNA]</scope>
    <source>
        <strain evidence="1 2">UAMH 11012</strain>
    </source>
</reference>
<evidence type="ECO:0000313" key="2">
    <source>
        <dbReference type="Proteomes" id="UP000184330"/>
    </source>
</evidence>
<gene>
    <name evidence="1" type="ORF">PAC_16611</name>
</gene>
<keyword evidence="2" id="KW-1185">Reference proteome</keyword>
<proteinExistence type="predicted"/>
<name>A0A1L7XNS0_9HELO</name>
<protein>
    <submittedName>
        <fullName evidence="1">Uncharacterized protein</fullName>
    </submittedName>
</protein>
<evidence type="ECO:0000313" key="1">
    <source>
        <dbReference type="EMBL" id="CZR66710.1"/>
    </source>
</evidence>
<dbReference type="EMBL" id="FJOG01000039">
    <property type="protein sequence ID" value="CZR66710.1"/>
    <property type="molecule type" value="Genomic_DNA"/>
</dbReference>
<sequence length="217" mass="24422">MRLRSREDPSSIHTTECHRDDSKQDLSVFALYWQLSQTLICKTHAHTFHPLQDTLHKHLHTNAFRRFLPRSHIITLYRHNRTVLLGGSRLDNPLSQASSHTKATFFSILQLSPEIRVIMPTLFFSRFRIEKTPSPTPMGRGVATLYSSLAVSPAFSSEGQAKSGRPAASPPWLDLATLFSLGFRSPERAGTTALHGRFVDVFNSVSGDKWTFEAHPA</sequence>
<dbReference type="Proteomes" id="UP000184330">
    <property type="component" value="Unassembled WGS sequence"/>
</dbReference>
<dbReference type="AlphaFoldDB" id="A0A1L7XNS0"/>
<organism evidence="1 2">
    <name type="scientific">Phialocephala subalpina</name>
    <dbReference type="NCBI Taxonomy" id="576137"/>
    <lineage>
        <taxon>Eukaryota</taxon>
        <taxon>Fungi</taxon>
        <taxon>Dikarya</taxon>
        <taxon>Ascomycota</taxon>
        <taxon>Pezizomycotina</taxon>
        <taxon>Leotiomycetes</taxon>
        <taxon>Helotiales</taxon>
        <taxon>Mollisiaceae</taxon>
        <taxon>Phialocephala</taxon>
        <taxon>Phialocephala fortinii species complex</taxon>
    </lineage>
</organism>
<accession>A0A1L7XNS0</accession>